<evidence type="ECO:0000313" key="3">
    <source>
        <dbReference type="EMBL" id="VDI40345.1"/>
    </source>
</evidence>
<name>A0A8B6EUW2_MYTGA</name>
<dbReference type="InterPro" id="IPR012934">
    <property type="entry name" value="Znf_AD"/>
</dbReference>
<dbReference type="PROSITE" id="PS51915">
    <property type="entry name" value="ZAD"/>
    <property type="match status" value="1"/>
</dbReference>
<keyword evidence="4" id="KW-1185">Reference proteome</keyword>
<feature type="domain" description="ZAD" evidence="2">
    <location>
        <begin position="5"/>
        <end position="79"/>
    </location>
</feature>
<keyword evidence="1" id="KW-0479">Metal-binding</keyword>
<reference evidence="3" key="1">
    <citation type="submission" date="2018-11" db="EMBL/GenBank/DDBJ databases">
        <authorList>
            <person name="Alioto T."/>
            <person name="Alioto T."/>
        </authorList>
    </citation>
    <scope>NUCLEOTIDE SEQUENCE</scope>
</reference>
<feature type="binding site" evidence="1">
    <location>
        <position position="55"/>
    </location>
    <ligand>
        <name>Zn(2+)</name>
        <dbReference type="ChEBI" id="CHEBI:29105"/>
    </ligand>
</feature>
<dbReference type="AlphaFoldDB" id="A0A8B6EUW2"/>
<evidence type="ECO:0000259" key="2">
    <source>
        <dbReference type="PROSITE" id="PS51915"/>
    </source>
</evidence>
<dbReference type="GO" id="GO:0005634">
    <property type="term" value="C:nucleus"/>
    <property type="evidence" value="ECO:0007669"/>
    <property type="project" value="InterPro"/>
</dbReference>
<dbReference type="Pfam" id="PF07776">
    <property type="entry name" value="zf-AD"/>
    <property type="match status" value="1"/>
</dbReference>
<keyword evidence="1" id="KW-0863">Zinc-finger</keyword>
<evidence type="ECO:0000256" key="1">
    <source>
        <dbReference type="PROSITE-ProRule" id="PRU01263"/>
    </source>
</evidence>
<feature type="binding site" evidence="1">
    <location>
        <position position="7"/>
    </location>
    <ligand>
        <name>Zn(2+)</name>
        <dbReference type="ChEBI" id="CHEBI:29105"/>
    </ligand>
</feature>
<evidence type="ECO:0000313" key="4">
    <source>
        <dbReference type="Proteomes" id="UP000596742"/>
    </source>
</evidence>
<organism evidence="3 4">
    <name type="scientific">Mytilus galloprovincialis</name>
    <name type="common">Mediterranean mussel</name>
    <dbReference type="NCBI Taxonomy" id="29158"/>
    <lineage>
        <taxon>Eukaryota</taxon>
        <taxon>Metazoa</taxon>
        <taxon>Spiralia</taxon>
        <taxon>Lophotrochozoa</taxon>
        <taxon>Mollusca</taxon>
        <taxon>Bivalvia</taxon>
        <taxon>Autobranchia</taxon>
        <taxon>Pteriomorphia</taxon>
        <taxon>Mytilida</taxon>
        <taxon>Mytiloidea</taxon>
        <taxon>Mytilidae</taxon>
        <taxon>Mytilinae</taxon>
        <taxon>Mytilus</taxon>
    </lineage>
</organism>
<feature type="binding site" evidence="1">
    <location>
        <position position="52"/>
    </location>
    <ligand>
        <name>Zn(2+)</name>
        <dbReference type="ChEBI" id="CHEBI:29105"/>
    </ligand>
</feature>
<keyword evidence="1" id="KW-0862">Zinc</keyword>
<dbReference type="GO" id="GO:0008270">
    <property type="term" value="F:zinc ion binding"/>
    <property type="evidence" value="ECO:0007669"/>
    <property type="project" value="UniProtKB-UniRule"/>
</dbReference>
<feature type="binding site" evidence="1">
    <location>
        <position position="10"/>
    </location>
    <ligand>
        <name>Zn(2+)</name>
        <dbReference type="ChEBI" id="CHEBI:29105"/>
    </ligand>
</feature>
<gene>
    <name evidence="3" type="ORF">MGAL_10B026888</name>
</gene>
<dbReference type="OrthoDB" id="2441813at2759"/>
<sequence>MDPDYNCRLCGTTEKRTAHHLSYEKSKYARDIKLSLNIDIQNDPSDFPKFICISCQSKLYLWRKKINKSKKANINIQITDFSHLCPHQIRTWEDTEKVASTLGWISSKGPSLPICNPTHCM</sequence>
<comment type="caution">
    <text evidence="3">The sequence shown here is derived from an EMBL/GenBank/DDBJ whole genome shotgun (WGS) entry which is preliminary data.</text>
</comment>
<protein>
    <recommendedName>
        <fullName evidence="2">ZAD domain-containing protein</fullName>
    </recommendedName>
</protein>
<dbReference type="EMBL" id="UYJE01005783">
    <property type="protein sequence ID" value="VDI40345.1"/>
    <property type="molecule type" value="Genomic_DNA"/>
</dbReference>
<dbReference type="Proteomes" id="UP000596742">
    <property type="component" value="Unassembled WGS sequence"/>
</dbReference>
<accession>A0A8B6EUW2</accession>
<proteinExistence type="predicted"/>